<dbReference type="KEGG" id="dcr:108196166"/>
<accession>A0AAF0W1M3</accession>
<dbReference type="PANTHER" id="PTHR48478">
    <property type="entry name" value="LECTIN-LIKE"/>
    <property type="match status" value="1"/>
</dbReference>
<dbReference type="AlphaFoldDB" id="A0AAF0W1M3"/>
<dbReference type="EMBL" id="CP093343">
    <property type="protein sequence ID" value="WOG81604.1"/>
    <property type="molecule type" value="Genomic_DNA"/>
</dbReference>
<protein>
    <submittedName>
        <fullName evidence="1">Uncharacterized protein</fullName>
    </submittedName>
</protein>
<reference evidence="1" key="2">
    <citation type="submission" date="2022-03" db="EMBL/GenBank/DDBJ databases">
        <title>Draft title - Genomic analysis of global carrot germplasm unveils the trajectory of domestication and the origin of high carotenoid orange carrot.</title>
        <authorList>
            <person name="Iorizzo M."/>
            <person name="Ellison S."/>
            <person name="Senalik D."/>
            <person name="Macko-Podgorni A."/>
            <person name="Grzebelus D."/>
            <person name="Bostan H."/>
            <person name="Rolling W."/>
            <person name="Curaba J."/>
            <person name="Simon P."/>
        </authorList>
    </citation>
    <scope>NUCLEOTIDE SEQUENCE</scope>
    <source>
        <tissue evidence="1">Leaf</tissue>
    </source>
</reference>
<organism evidence="1 2">
    <name type="scientific">Daucus carota subsp. sativus</name>
    <name type="common">Carrot</name>
    <dbReference type="NCBI Taxonomy" id="79200"/>
    <lineage>
        <taxon>Eukaryota</taxon>
        <taxon>Viridiplantae</taxon>
        <taxon>Streptophyta</taxon>
        <taxon>Embryophyta</taxon>
        <taxon>Tracheophyta</taxon>
        <taxon>Spermatophyta</taxon>
        <taxon>Magnoliopsida</taxon>
        <taxon>eudicotyledons</taxon>
        <taxon>Gunneridae</taxon>
        <taxon>Pentapetalae</taxon>
        <taxon>asterids</taxon>
        <taxon>campanulids</taxon>
        <taxon>Apiales</taxon>
        <taxon>Apiaceae</taxon>
        <taxon>Apioideae</taxon>
        <taxon>Scandiceae</taxon>
        <taxon>Daucinae</taxon>
        <taxon>Daucus</taxon>
        <taxon>Daucus sect. Daucus</taxon>
    </lineage>
</organism>
<gene>
    <name evidence="1" type="ORF">DCAR_0100755</name>
</gene>
<dbReference type="InterPro" id="IPR025886">
    <property type="entry name" value="PP2-like"/>
</dbReference>
<dbReference type="PANTHER" id="PTHR48478:SF1">
    <property type="entry name" value="LECTIN-LIKE"/>
    <property type="match status" value="1"/>
</dbReference>
<evidence type="ECO:0000313" key="2">
    <source>
        <dbReference type="Proteomes" id="UP000077755"/>
    </source>
</evidence>
<dbReference type="InterPro" id="IPR052147">
    <property type="entry name" value="PP2-like/Lectin"/>
</dbReference>
<dbReference type="Proteomes" id="UP000077755">
    <property type="component" value="Chromosome 1"/>
</dbReference>
<name>A0AAF0W1M3_DAUCS</name>
<dbReference type="GO" id="GO:0030246">
    <property type="term" value="F:carbohydrate binding"/>
    <property type="evidence" value="ECO:0007669"/>
    <property type="project" value="InterPro"/>
</dbReference>
<evidence type="ECO:0000313" key="1">
    <source>
        <dbReference type="EMBL" id="WOG81604.1"/>
    </source>
</evidence>
<reference evidence="1" key="1">
    <citation type="journal article" date="2016" name="Nat. Genet.">
        <title>A high-quality carrot genome assembly provides new insights into carotenoid accumulation and asterid genome evolution.</title>
        <authorList>
            <person name="Iorizzo M."/>
            <person name="Ellison S."/>
            <person name="Senalik D."/>
            <person name="Zeng P."/>
            <person name="Satapoomin P."/>
            <person name="Huang J."/>
            <person name="Bowman M."/>
            <person name="Iovene M."/>
            <person name="Sanseverino W."/>
            <person name="Cavagnaro P."/>
            <person name="Yildiz M."/>
            <person name="Macko-Podgorni A."/>
            <person name="Moranska E."/>
            <person name="Grzebelus E."/>
            <person name="Grzebelus D."/>
            <person name="Ashrafi H."/>
            <person name="Zheng Z."/>
            <person name="Cheng S."/>
            <person name="Spooner D."/>
            <person name="Van Deynze A."/>
            <person name="Simon P."/>
        </authorList>
    </citation>
    <scope>NUCLEOTIDE SEQUENCE</scope>
    <source>
        <tissue evidence="1">Leaf</tissue>
    </source>
</reference>
<sequence>MAQAVRCLDGQSLWCLAKAGQNNSSVIGHLDARELEITWGCDTRYWKWIGMQIGGHCIEVAELINVCRLEINGRYAMNKLTAEMNYQVKFVLKLLNNFNIDKPLIFSLTTPEGCRKEHQKNMMQMSRNQIITIDVGEFQTPPEQL</sequence>
<proteinExistence type="predicted"/>
<keyword evidence="2" id="KW-1185">Reference proteome</keyword>
<dbReference type="Pfam" id="PF14299">
    <property type="entry name" value="PP2"/>
    <property type="match status" value="1"/>
</dbReference>